<accession>A0A6S6UHL3</accession>
<name>A0A6S6UHL3_9BACT</name>
<feature type="chain" id="PRO_5028147541" description="Carboxypeptidase-like regulatory domain-containing protein" evidence="1">
    <location>
        <begin position="22"/>
        <end position="228"/>
    </location>
</feature>
<dbReference type="EMBL" id="CACVAQ010000439">
    <property type="protein sequence ID" value="CAA6828787.1"/>
    <property type="molecule type" value="Genomic_DNA"/>
</dbReference>
<dbReference type="AlphaFoldDB" id="A0A6S6UHL3"/>
<feature type="signal peptide" evidence="1">
    <location>
        <begin position="1"/>
        <end position="21"/>
    </location>
</feature>
<sequence length="228" mass="25669">MMTTKYFLALFLSFLALTTMAQEESDIVEVYGLILTKGQSAQYAYVPFVTVAVKGSTRGTYANYEGMYSIVVKKGQTLSFSAVGFAPRDIVIPEDINGMYHTLTVEMEPAEINMEEITVFPWPDRNNLAAEFLAMQPNRAGQLEAIAKDNLDKKQLLAVANATDMDGKESSIQYLRQQASDYSYQGQQAPQSIFDPIAWGKFFNQWQKKKRTPKEEQMIKILEGENGN</sequence>
<organism evidence="2">
    <name type="scientific">uncultured Aureispira sp</name>
    <dbReference type="NCBI Taxonomy" id="1331704"/>
    <lineage>
        <taxon>Bacteria</taxon>
        <taxon>Pseudomonadati</taxon>
        <taxon>Bacteroidota</taxon>
        <taxon>Saprospiria</taxon>
        <taxon>Saprospirales</taxon>
        <taxon>Saprospiraceae</taxon>
        <taxon>Aureispira</taxon>
        <taxon>environmental samples</taxon>
    </lineage>
</organism>
<dbReference type="Pfam" id="PF13715">
    <property type="entry name" value="CarbopepD_reg_2"/>
    <property type="match status" value="1"/>
</dbReference>
<evidence type="ECO:0000256" key="1">
    <source>
        <dbReference type="SAM" id="SignalP"/>
    </source>
</evidence>
<proteinExistence type="predicted"/>
<dbReference type="SUPFAM" id="SSF49464">
    <property type="entry name" value="Carboxypeptidase regulatory domain-like"/>
    <property type="match status" value="1"/>
</dbReference>
<dbReference type="InterPro" id="IPR008969">
    <property type="entry name" value="CarboxyPept-like_regulatory"/>
</dbReference>
<protein>
    <recommendedName>
        <fullName evidence="3">Carboxypeptidase-like regulatory domain-containing protein</fullName>
    </recommendedName>
</protein>
<evidence type="ECO:0008006" key="3">
    <source>
        <dbReference type="Google" id="ProtNLM"/>
    </source>
</evidence>
<reference evidence="2" key="1">
    <citation type="submission" date="2020-01" db="EMBL/GenBank/DDBJ databases">
        <authorList>
            <person name="Meier V. D."/>
            <person name="Meier V D."/>
        </authorList>
    </citation>
    <scope>NUCLEOTIDE SEQUENCE</scope>
    <source>
        <strain evidence="2">HLG_WM_MAG_10</strain>
    </source>
</reference>
<gene>
    <name evidence="2" type="ORF">HELGO_WM22857</name>
</gene>
<keyword evidence="1" id="KW-0732">Signal</keyword>
<evidence type="ECO:0000313" key="2">
    <source>
        <dbReference type="EMBL" id="CAA6828787.1"/>
    </source>
</evidence>